<keyword evidence="2 6" id="KW-0698">rRNA processing</keyword>
<protein>
    <recommendedName>
        <fullName evidence="6">Ribosomal RNA small subunit methyltransferase I</fullName>
        <ecNumber evidence="6">2.1.1.198</ecNumber>
    </recommendedName>
    <alternativeName>
        <fullName evidence="6">16S rRNA 2'-O-ribose C1402 methyltransferase</fullName>
    </alternativeName>
    <alternativeName>
        <fullName evidence="6">rRNA (cytidine-2'-O-)-methyltransferase RsmI</fullName>
    </alternativeName>
</protein>
<dbReference type="CDD" id="cd11648">
    <property type="entry name" value="RsmI"/>
    <property type="match status" value="1"/>
</dbReference>
<comment type="function">
    <text evidence="6">Catalyzes the 2'-O-methylation of the ribose of cytidine 1402 (C1402) in 16S rRNA.</text>
</comment>
<dbReference type="PIRSF" id="PIRSF005917">
    <property type="entry name" value="MTase_YraL"/>
    <property type="match status" value="1"/>
</dbReference>
<reference evidence="8 9" key="1">
    <citation type="journal article" date="2010" name="Stand. Genomic Sci.">
        <title>Non-contiguous finished genome sequence of Aminomonas paucivorans type strain (GLU-3).</title>
        <authorList>
            <person name="Pitluck S."/>
            <person name="Yasawong M."/>
            <person name="Held B."/>
            <person name="Lapidus A."/>
            <person name="Nolan M."/>
            <person name="Copeland A."/>
            <person name="Lucas S."/>
            <person name="Del Rio T.G."/>
            <person name="Tice H."/>
            <person name="Cheng J.F."/>
            <person name="Chertkov O."/>
            <person name="Goodwin L."/>
            <person name="Tapia R."/>
            <person name="Han C."/>
            <person name="Liolios K."/>
            <person name="Ivanova N."/>
            <person name="Mavromatis K."/>
            <person name="Ovchinnikova G."/>
            <person name="Pati A."/>
            <person name="Chen A."/>
            <person name="Palaniappan K."/>
            <person name="Land M."/>
            <person name="Hauser L."/>
            <person name="Chang Y.J."/>
            <person name="Jeffries C.D."/>
            <person name="Pukall R."/>
            <person name="Spring S."/>
            <person name="Rohde M."/>
            <person name="Sikorski J."/>
            <person name="Goker M."/>
            <person name="Woyke T."/>
            <person name="Bristow J."/>
            <person name="Eisen J.A."/>
            <person name="Markowitz V."/>
            <person name="Hugenholtz P."/>
            <person name="Kyrpides N.C."/>
            <person name="Klenk H.P."/>
        </authorList>
    </citation>
    <scope>NUCLEOTIDE SEQUENCE [LARGE SCALE GENOMIC DNA]</scope>
    <source>
        <strain evidence="8 9">DSM 12260</strain>
    </source>
</reference>
<dbReference type="AlphaFoldDB" id="E3CUW4"/>
<keyword evidence="1 6" id="KW-0963">Cytoplasm</keyword>
<dbReference type="SUPFAM" id="SSF53790">
    <property type="entry name" value="Tetrapyrrole methylase"/>
    <property type="match status" value="1"/>
</dbReference>
<dbReference type="eggNOG" id="COG0313">
    <property type="taxonomic scope" value="Bacteria"/>
</dbReference>
<evidence type="ECO:0000256" key="1">
    <source>
        <dbReference type="ARBA" id="ARBA00022490"/>
    </source>
</evidence>
<dbReference type="PANTHER" id="PTHR46111">
    <property type="entry name" value="RIBOSOMAL RNA SMALL SUBUNIT METHYLTRANSFERASE I"/>
    <property type="match status" value="1"/>
</dbReference>
<dbReference type="Gene3D" id="3.40.1010.10">
    <property type="entry name" value="Cobalt-precorrin-4 Transmethylase, Domain 1"/>
    <property type="match status" value="1"/>
</dbReference>
<dbReference type="HAMAP" id="MF_01877">
    <property type="entry name" value="16SrRNA_methyltr_I"/>
    <property type="match status" value="1"/>
</dbReference>
<keyword evidence="5 6" id="KW-0949">S-adenosyl-L-methionine</keyword>
<dbReference type="Pfam" id="PF00590">
    <property type="entry name" value="TP_methylase"/>
    <property type="match status" value="1"/>
</dbReference>
<keyword evidence="9" id="KW-1185">Reference proteome</keyword>
<dbReference type="InterPro" id="IPR014777">
    <property type="entry name" value="4pyrrole_Mease_sub1"/>
</dbReference>
<dbReference type="Proteomes" id="UP000005096">
    <property type="component" value="Chromosome"/>
</dbReference>
<dbReference type="InterPro" id="IPR018063">
    <property type="entry name" value="SAM_MeTrfase_RsmI_CS"/>
</dbReference>
<comment type="similarity">
    <text evidence="6">Belongs to the methyltransferase superfamily. RsmI family.</text>
</comment>
<evidence type="ECO:0000313" key="9">
    <source>
        <dbReference type="Proteomes" id="UP000005096"/>
    </source>
</evidence>
<dbReference type="EC" id="2.1.1.198" evidence="6"/>
<evidence type="ECO:0000256" key="6">
    <source>
        <dbReference type="HAMAP-Rule" id="MF_01877"/>
    </source>
</evidence>
<proteinExistence type="inferred from homology"/>
<dbReference type="OrthoDB" id="9809084at2"/>
<accession>E3CUW4</accession>
<dbReference type="RefSeq" id="WP_006301310.1">
    <property type="nucleotide sequence ID" value="NZ_CM001022.1"/>
</dbReference>
<gene>
    <name evidence="6" type="primary">rsmI</name>
    <name evidence="8" type="ORF">Apau_1672</name>
</gene>
<dbReference type="PROSITE" id="PS01296">
    <property type="entry name" value="RSMI"/>
    <property type="match status" value="1"/>
</dbReference>
<keyword evidence="4 6" id="KW-0808">Transferase</keyword>
<comment type="subcellular location">
    <subcellularLocation>
        <location evidence="6">Cytoplasm</location>
    </subcellularLocation>
</comment>
<evidence type="ECO:0000256" key="4">
    <source>
        <dbReference type="ARBA" id="ARBA00022679"/>
    </source>
</evidence>
<evidence type="ECO:0000256" key="5">
    <source>
        <dbReference type="ARBA" id="ARBA00022691"/>
    </source>
</evidence>
<dbReference type="PaxDb" id="584708-Apau_1672"/>
<dbReference type="GO" id="GO:0005737">
    <property type="term" value="C:cytoplasm"/>
    <property type="evidence" value="ECO:0007669"/>
    <property type="project" value="UniProtKB-SubCell"/>
</dbReference>
<dbReference type="PANTHER" id="PTHR46111:SF1">
    <property type="entry name" value="RIBOSOMAL RNA SMALL SUBUNIT METHYLTRANSFERASE I"/>
    <property type="match status" value="1"/>
</dbReference>
<sequence length="283" mass="30897">MPLILVPTPIGNLKDITLRALEVLEAADLVACEDTRRTLGLLNHLGLRKPLLSTHEHNEVRRIPEILRVLGEGKTVVLVSDAGTPGISDPGGQVLAAALAAGYEVDVLPGPNALIPALLLSGLDPRSFLFVGFLEGRPAARRRRVRSLADRPETLIFYLSPHHPEEDLALWREELGDRPAAVVREISKVHQEALRGTLGELLEAARGGRLRGELVGVVAGAEPPENSDVPDSLWQEEALRELEEGGDWRAVVKSLGERYGIPKNRAKAFLWQRRGEESRNGPA</sequence>
<dbReference type="InterPro" id="IPR008189">
    <property type="entry name" value="rRNA_ssu_MeTfrase_I"/>
</dbReference>
<dbReference type="FunFam" id="3.40.1010.10:FF:000007">
    <property type="entry name" value="Ribosomal RNA small subunit methyltransferase I"/>
    <property type="match status" value="1"/>
</dbReference>
<dbReference type="NCBIfam" id="TIGR00096">
    <property type="entry name" value="16S rRNA (cytidine(1402)-2'-O)-methyltransferase"/>
    <property type="match status" value="1"/>
</dbReference>
<dbReference type="Gene3D" id="3.30.950.10">
    <property type="entry name" value="Methyltransferase, Cobalt-precorrin-4 Transmethylase, Domain 2"/>
    <property type="match status" value="1"/>
</dbReference>
<organism evidence="8 9">
    <name type="scientific">Aminomonas paucivorans DSM 12260</name>
    <dbReference type="NCBI Taxonomy" id="584708"/>
    <lineage>
        <taxon>Bacteria</taxon>
        <taxon>Thermotogati</taxon>
        <taxon>Synergistota</taxon>
        <taxon>Synergistia</taxon>
        <taxon>Synergistales</taxon>
        <taxon>Synergistaceae</taxon>
        <taxon>Aminomonas</taxon>
    </lineage>
</organism>
<dbReference type="GO" id="GO:0070677">
    <property type="term" value="F:rRNA (cytosine-2'-O-)-methyltransferase activity"/>
    <property type="evidence" value="ECO:0007669"/>
    <property type="project" value="UniProtKB-UniRule"/>
</dbReference>
<dbReference type="InterPro" id="IPR035996">
    <property type="entry name" value="4pyrrol_Methylase_sf"/>
</dbReference>
<evidence type="ECO:0000259" key="7">
    <source>
        <dbReference type="Pfam" id="PF00590"/>
    </source>
</evidence>
<name>E3CUW4_9BACT</name>
<comment type="catalytic activity">
    <reaction evidence="6">
        <text>cytidine(1402) in 16S rRNA + S-adenosyl-L-methionine = 2'-O-methylcytidine(1402) in 16S rRNA + S-adenosyl-L-homocysteine + H(+)</text>
        <dbReference type="Rhea" id="RHEA:42924"/>
        <dbReference type="Rhea" id="RHEA-COMP:10285"/>
        <dbReference type="Rhea" id="RHEA-COMP:10286"/>
        <dbReference type="ChEBI" id="CHEBI:15378"/>
        <dbReference type="ChEBI" id="CHEBI:57856"/>
        <dbReference type="ChEBI" id="CHEBI:59789"/>
        <dbReference type="ChEBI" id="CHEBI:74495"/>
        <dbReference type="ChEBI" id="CHEBI:82748"/>
        <dbReference type="EC" id="2.1.1.198"/>
    </reaction>
</comment>
<feature type="domain" description="Tetrapyrrole methylase" evidence="7">
    <location>
        <begin position="3"/>
        <end position="201"/>
    </location>
</feature>
<dbReference type="HOGENOM" id="CLU_044779_2_0_0"/>
<dbReference type="InterPro" id="IPR000878">
    <property type="entry name" value="4pyrrol_Mease"/>
</dbReference>
<evidence type="ECO:0000256" key="2">
    <source>
        <dbReference type="ARBA" id="ARBA00022552"/>
    </source>
</evidence>
<evidence type="ECO:0000313" key="8">
    <source>
        <dbReference type="EMBL" id="EFQ24090.1"/>
    </source>
</evidence>
<dbReference type="STRING" id="584708.Apau_1672"/>
<keyword evidence="3 6" id="KW-0489">Methyltransferase</keyword>
<dbReference type="InterPro" id="IPR014776">
    <property type="entry name" value="4pyrrole_Mease_sub2"/>
</dbReference>
<evidence type="ECO:0000256" key="3">
    <source>
        <dbReference type="ARBA" id="ARBA00022603"/>
    </source>
</evidence>
<dbReference type="EMBL" id="CM001022">
    <property type="protein sequence ID" value="EFQ24090.1"/>
    <property type="molecule type" value="Genomic_DNA"/>
</dbReference>